<dbReference type="InterPro" id="IPR050563">
    <property type="entry name" value="4-hydroxybenzoyl-CoA_TE"/>
</dbReference>
<proteinExistence type="inferred from homology"/>
<dbReference type="InterPro" id="IPR000182">
    <property type="entry name" value="GNAT_dom"/>
</dbReference>
<dbReference type="RefSeq" id="WP_261501922.1">
    <property type="nucleotide sequence ID" value="NZ_JAODYH010000011.1"/>
</dbReference>
<organism evidence="4 5">
    <name type="scientific">Acidovorax bellezanensis</name>
    <dbReference type="NCBI Taxonomy" id="2976702"/>
    <lineage>
        <taxon>Bacteria</taxon>
        <taxon>Pseudomonadati</taxon>
        <taxon>Pseudomonadota</taxon>
        <taxon>Betaproteobacteria</taxon>
        <taxon>Burkholderiales</taxon>
        <taxon>Comamonadaceae</taxon>
        <taxon>Acidovorax</taxon>
    </lineage>
</organism>
<dbReference type="NCBIfam" id="TIGR00051">
    <property type="entry name" value="YbgC/FadM family acyl-CoA thioesterase"/>
    <property type="match status" value="1"/>
</dbReference>
<dbReference type="PANTHER" id="PTHR31793:SF27">
    <property type="entry name" value="NOVEL THIOESTERASE SUPERFAMILY DOMAIN AND SAPOSIN A-TYPE DOMAIN CONTAINING PROTEIN (0610012H03RIK)"/>
    <property type="match status" value="1"/>
</dbReference>
<feature type="domain" description="N-acetyltransferase" evidence="3">
    <location>
        <begin position="145"/>
        <end position="286"/>
    </location>
</feature>
<dbReference type="PANTHER" id="PTHR31793">
    <property type="entry name" value="4-HYDROXYBENZOYL-COA THIOESTERASE FAMILY MEMBER"/>
    <property type="match status" value="1"/>
</dbReference>
<name>A0ABT2PTX5_9BURK</name>
<dbReference type="CDD" id="cd04301">
    <property type="entry name" value="NAT_SF"/>
    <property type="match status" value="1"/>
</dbReference>
<dbReference type="Proteomes" id="UP001525968">
    <property type="component" value="Unassembled WGS sequence"/>
</dbReference>
<dbReference type="Gene3D" id="3.40.630.30">
    <property type="match status" value="1"/>
</dbReference>
<dbReference type="InterPro" id="IPR006684">
    <property type="entry name" value="YbgC/YbaW"/>
</dbReference>
<keyword evidence="5" id="KW-1185">Reference proteome</keyword>
<dbReference type="CDD" id="cd00586">
    <property type="entry name" value="4HBT"/>
    <property type="match status" value="1"/>
</dbReference>
<dbReference type="Pfam" id="PF13279">
    <property type="entry name" value="4HBT_2"/>
    <property type="match status" value="1"/>
</dbReference>
<dbReference type="PROSITE" id="PS51186">
    <property type="entry name" value="GNAT"/>
    <property type="match status" value="1"/>
</dbReference>
<sequence>MLNRDMFHCFHRLRVRWAEVDAQKIVFNAHYMMYADTAISEYWRALAMPYESGFARLGGELYVKKAGLEYHGSARYGDVLDVGMRCAGIGNSSMRFEMGIFCGMQLLTSVELLYVFADATTQTSKPVPDALRTLIDDFEAGRSVTELRSGDWNLLGRDALRLRMEVFVREQQIDPALEVDGRDEAARHVVVYNRLDQAVATGRLITEAPGVGRIGRLAVDRDLRGSRLGRQVLDALVEASQARGDHEVQLHAQCAAEGFYRRAGFTPQGEPYDEAGIAHITMVRSF</sequence>
<accession>A0ABT2PTX5</accession>
<reference evidence="4 5" key="1">
    <citation type="submission" date="2022-09" db="EMBL/GenBank/DDBJ databases">
        <title>Draft genome of isolate Be4.</title>
        <authorList>
            <person name="Sanchez-Castro I."/>
            <person name="Martinez-Rodriguez P."/>
            <person name="Descostes M."/>
            <person name="Merroun M."/>
        </authorList>
    </citation>
    <scope>NUCLEOTIDE SEQUENCE [LARGE SCALE GENOMIC DNA]</scope>
    <source>
        <strain evidence="4 5">Be4</strain>
    </source>
</reference>
<dbReference type="InterPro" id="IPR016181">
    <property type="entry name" value="Acyl_CoA_acyltransferase"/>
</dbReference>
<evidence type="ECO:0000313" key="5">
    <source>
        <dbReference type="Proteomes" id="UP001525968"/>
    </source>
</evidence>
<dbReference type="SUPFAM" id="SSF54637">
    <property type="entry name" value="Thioesterase/thiol ester dehydrase-isomerase"/>
    <property type="match status" value="1"/>
</dbReference>
<evidence type="ECO:0000259" key="3">
    <source>
        <dbReference type="PROSITE" id="PS51186"/>
    </source>
</evidence>
<dbReference type="Gene3D" id="3.10.129.10">
    <property type="entry name" value="Hotdog Thioesterase"/>
    <property type="match status" value="1"/>
</dbReference>
<dbReference type="SUPFAM" id="SSF55729">
    <property type="entry name" value="Acyl-CoA N-acyltransferases (Nat)"/>
    <property type="match status" value="1"/>
</dbReference>
<protein>
    <submittedName>
        <fullName evidence="4">YbgC/FadM family acyl-CoA thioesterase</fullName>
        <ecNumber evidence="4">3.1.2.-</ecNumber>
    </submittedName>
</protein>
<evidence type="ECO:0000256" key="2">
    <source>
        <dbReference type="ARBA" id="ARBA00022801"/>
    </source>
</evidence>
<dbReference type="InterPro" id="IPR029069">
    <property type="entry name" value="HotDog_dom_sf"/>
</dbReference>
<keyword evidence="2 4" id="KW-0378">Hydrolase</keyword>
<dbReference type="Pfam" id="PF13673">
    <property type="entry name" value="Acetyltransf_10"/>
    <property type="match status" value="1"/>
</dbReference>
<dbReference type="EMBL" id="JAODYH010000011">
    <property type="protein sequence ID" value="MCT9812677.1"/>
    <property type="molecule type" value="Genomic_DNA"/>
</dbReference>
<evidence type="ECO:0000313" key="4">
    <source>
        <dbReference type="EMBL" id="MCT9812677.1"/>
    </source>
</evidence>
<comment type="caution">
    <text evidence="4">The sequence shown here is derived from an EMBL/GenBank/DDBJ whole genome shotgun (WGS) entry which is preliminary data.</text>
</comment>
<evidence type="ECO:0000256" key="1">
    <source>
        <dbReference type="ARBA" id="ARBA00005953"/>
    </source>
</evidence>
<comment type="similarity">
    <text evidence="1">Belongs to the 4-hydroxybenzoyl-CoA thioesterase family.</text>
</comment>
<dbReference type="GO" id="GO:0016787">
    <property type="term" value="F:hydrolase activity"/>
    <property type="evidence" value="ECO:0007669"/>
    <property type="project" value="UniProtKB-KW"/>
</dbReference>
<dbReference type="EC" id="3.1.2.-" evidence="4"/>
<gene>
    <name evidence="4" type="ORF">N0K08_18760</name>
</gene>